<accession>A0A132AEE9</accession>
<protein>
    <submittedName>
        <fullName evidence="10">Nuclear hormone receptor DNA binding domain containing protein</fullName>
    </submittedName>
</protein>
<dbReference type="SUPFAM" id="SSF57716">
    <property type="entry name" value="Glucocorticoid receptor-like (DNA-binding domain)"/>
    <property type="match status" value="1"/>
</dbReference>
<dbReference type="GO" id="GO:0000978">
    <property type="term" value="F:RNA polymerase II cis-regulatory region sequence-specific DNA binding"/>
    <property type="evidence" value="ECO:0007669"/>
    <property type="project" value="TreeGrafter"/>
</dbReference>
<evidence type="ECO:0000256" key="6">
    <source>
        <dbReference type="ARBA" id="ARBA00023163"/>
    </source>
</evidence>
<dbReference type="Gene3D" id="1.10.565.10">
    <property type="entry name" value="Retinoid X Receptor"/>
    <property type="match status" value="1"/>
</dbReference>
<evidence type="ECO:0000256" key="5">
    <source>
        <dbReference type="ARBA" id="ARBA00023125"/>
    </source>
</evidence>
<dbReference type="GO" id="GO:0004879">
    <property type="term" value="F:nuclear receptor activity"/>
    <property type="evidence" value="ECO:0007669"/>
    <property type="project" value="TreeGrafter"/>
</dbReference>
<name>A0A132AEE9_SARSC</name>
<dbReference type="Proteomes" id="UP000616769">
    <property type="component" value="Unassembled WGS sequence"/>
</dbReference>
<evidence type="ECO:0000256" key="2">
    <source>
        <dbReference type="ARBA" id="ARBA00022771"/>
    </source>
</evidence>
<evidence type="ECO:0000256" key="1">
    <source>
        <dbReference type="ARBA" id="ARBA00022723"/>
    </source>
</evidence>
<keyword evidence="3" id="KW-0862">Zinc</keyword>
<dbReference type="PROSITE" id="PS51030">
    <property type="entry name" value="NUCLEAR_REC_DBD_2"/>
    <property type="match status" value="1"/>
</dbReference>
<evidence type="ECO:0000256" key="9">
    <source>
        <dbReference type="SAM" id="MobiDB-lite"/>
    </source>
</evidence>
<keyword evidence="7 10" id="KW-0675">Receptor</keyword>
<dbReference type="PANTHER" id="PTHR24082:SF283">
    <property type="entry name" value="NUCLEAR HORMONE RECEPTOR HR96"/>
    <property type="match status" value="1"/>
</dbReference>
<evidence type="ECO:0000256" key="7">
    <source>
        <dbReference type="ARBA" id="ARBA00023170"/>
    </source>
</evidence>
<reference evidence="10 11" key="1">
    <citation type="journal article" date="2015" name="Parasit. Vectors">
        <title>Draft genome of the scabies mite.</title>
        <authorList>
            <person name="Rider S.D.Jr."/>
            <person name="Morgan M.S."/>
            <person name="Arlian L.G."/>
        </authorList>
    </citation>
    <scope>NUCLEOTIDE SEQUENCE [LARGE SCALE GENOMIC DNA]</scope>
    <source>
        <strain evidence="10">Arlian Lab</strain>
    </source>
</reference>
<keyword evidence="1" id="KW-0479">Metal-binding</keyword>
<dbReference type="OrthoDB" id="6159439at2759"/>
<dbReference type="PANTHER" id="PTHR24082">
    <property type="entry name" value="NUCLEAR HORMONE RECEPTOR"/>
    <property type="match status" value="1"/>
</dbReference>
<dbReference type="InterPro" id="IPR035500">
    <property type="entry name" value="NHR-like_dom_sf"/>
</dbReference>
<dbReference type="PROSITE" id="PS00031">
    <property type="entry name" value="NUCLEAR_REC_DBD_1"/>
    <property type="match status" value="1"/>
</dbReference>
<organism evidence="10 11">
    <name type="scientific">Sarcoptes scabiei</name>
    <name type="common">Itch mite</name>
    <name type="synonym">Acarus scabiei</name>
    <dbReference type="NCBI Taxonomy" id="52283"/>
    <lineage>
        <taxon>Eukaryota</taxon>
        <taxon>Metazoa</taxon>
        <taxon>Ecdysozoa</taxon>
        <taxon>Arthropoda</taxon>
        <taxon>Chelicerata</taxon>
        <taxon>Arachnida</taxon>
        <taxon>Acari</taxon>
        <taxon>Acariformes</taxon>
        <taxon>Sarcoptiformes</taxon>
        <taxon>Astigmata</taxon>
        <taxon>Psoroptidia</taxon>
        <taxon>Sarcoptoidea</taxon>
        <taxon>Sarcoptidae</taxon>
        <taxon>Sarcoptinae</taxon>
        <taxon>Sarcoptes</taxon>
    </lineage>
</organism>
<dbReference type="PRINTS" id="PR00047">
    <property type="entry name" value="STROIDFINGER"/>
</dbReference>
<dbReference type="GO" id="GO:0008270">
    <property type="term" value="F:zinc ion binding"/>
    <property type="evidence" value="ECO:0007669"/>
    <property type="project" value="UniProtKB-KW"/>
</dbReference>
<proteinExistence type="predicted"/>
<dbReference type="InterPro" id="IPR001628">
    <property type="entry name" value="Znf_hrmn_rcpt"/>
</dbReference>
<dbReference type="Gene3D" id="3.30.50.10">
    <property type="entry name" value="Erythroid Transcription Factor GATA-1, subunit A"/>
    <property type="match status" value="1"/>
</dbReference>
<evidence type="ECO:0000313" key="10">
    <source>
        <dbReference type="EMBL" id="KPM09307.1"/>
    </source>
</evidence>
<dbReference type="SMART" id="SM00399">
    <property type="entry name" value="ZnF_C4"/>
    <property type="match status" value="1"/>
</dbReference>
<evidence type="ECO:0000313" key="11">
    <source>
        <dbReference type="Proteomes" id="UP000616769"/>
    </source>
</evidence>
<dbReference type="GO" id="GO:0045944">
    <property type="term" value="P:positive regulation of transcription by RNA polymerase II"/>
    <property type="evidence" value="ECO:0007669"/>
    <property type="project" value="TreeGrafter"/>
</dbReference>
<comment type="caution">
    <text evidence="10">The sequence shown here is derived from an EMBL/GenBank/DDBJ whole genome shotgun (WGS) entry which is preliminary data.</text>
</comment>
<keyword evidence="2" id="KW-0863">Zinc-finger</keyword>
<dbReference type="AlphaFoldDB" id="A0A132AEE9"/>
<feature type="compositionally biased region" description="Low complexity" evidence="9">
    <location>
        <begin position="215"/>
        <end position="227"/>
    </location>
</feature>
<dbReference type="InterPro" id="IPR050234">
    <property type="entry name" value="Nuclear_hormone_rcpt_NR1"/>
</dbReference>
<evidence type="ECO:0000256" key="4">
    <source>
        <dbReference type="ARBA" id="ARBA00023015"/>
    </source>
</evidence>
<keyword evidence="6" id="KW-0804">Transcription</keyword>
<sequence>MNQLANCGTDSTNIGIDERVEFKSLKNRNIGGEKVSNDSLLANKIPNKSTMMLADQKCRICGDVPIGKNFGVITCGSCKIFFSRNIDSKERLQCRNNNRCREMMTKSNRRNCSACRLEKCIRLGMRVKRNRQKFASINLRSNQNRSFSESCSQSLNCNIFKSFGGSDVELTDQDDDLEKIYDDLPTLVPFNQVPYTVRKHSNIVTSDDRDDPQINTSFSSTSSFDSNDPNEIVSIRSKERFTQHSNQSSTSTEPSMFKSNSVSVIQQAPPSRPSSTVPFLAKQSLNIAQQLDTEETETKERDEIKNSDEISSIKNSIEDQNDLKLSIENGNGNEIEIATSKSTLPNLSSDTSMVSLEMNHSITPIDPFQCIRQSLMMDIDDCENEFQHRDVFNHTSVPVSELNSHTNFYDYNHFYNENYYKYYYDGFSNTQRCDDDSTMNSNENGCGDIDRSEINRWYPGTVYGSSVELCKIETKSFADQDHALIGELEKWKPYIRIKLGLDYFAERDHLSDYYYRKFFDQTNHIDTDQSNSLMMIDSNHHNHHTLFAKELEKIENINMSCRMISPKPSSNDQLRAIFDSLELGIFHANKSFELYEELWSESEISDLIEQNRTGFNKKKNNLLHMLYHLRGVQNFDDNLNAWAIFNGRNDNGFTMIKLDMFRRSIKKEMSTFHRQYISSFPKEWRCDPTIFNLMTYLVLFGAFKCPHSSFKCEK</sequence>
<dbReference type="GO" id="GO:0030154">
    <property type="term" value="P:cell differentiation"/>
    <property type="evidence" value="ECO:0007669"/>
    <property type="project" value="TreeGrafter"/>
</dbReference>
<keyword evidence="5" id="KW-0238">DNA-binding</keyword>
<dbReference type="VEuPathDB" id="VectorBase:SSCA007882"/>
<evidence type="ECO:0000256" key="3">
    <source>
        <dbReference type="ARBA" id="ARBA00022833"/>
    </source>
</evidence>
<gene>
    <name evidence="10" type="ORF">QR98_0078410</name>
</gene>
<keyword evidence="8" id="KW-0539">Nucleus</keyword>
<feature type="region of interest" description="Disordered" evidence="9">
    <location>
        <begin position="202"/>
        <end position="309"/>
    </location>
</feature>
<evidence type="ECO:0000256" key="8">
    <source>
        <dbReference type="ARBA" id="ARBA00023242"/>
    </source>
</evidence>
<feature type="compositionally biased region" description="Basic and acidic residues" evidence="9">
    <location>
        <begin position="296"/>
        <end position="308"/>
    </location>
</feature>
<dbReference type="EMBL" id="JXLN01013349">
    <property type="protein sequence ID" value="KPM09307.1"/>
    <property type="molecule type" value="Genomic_DNA"/>
</dbReference>
<dbReference type="Pfam" id="PF00105">
    <property type="entry name" value="zf-C4"/>
    <property type="match status" value="1"/>
</dbReference>
<keyword evidence="4" id="KW-0805">Transcription regulation</keyword>
<dbReference type="InterPro" id="IPR013088">
    <property type="entry name" value="Znf_NHR/GATA"/>
</dbReference>
<feature type="compositionally biased region" description="Polar residues" evidence="9">
    <location>
        <begin position="243"/>
        <end position="291"/>
    </location>
</feature>
<dbReference type="GO" id="GO:0000122">
    <property type="term" value="P:negative regulation of transcription by RNA polymerase II"/>
    <property type="evidence" value="ECO:0007669"/>
    <property type="project" value="TreeGrafter"/>
</dbReference>